<dbReference type="EMBL" id="JADLQN010000012">
    <property type="protein sequence ID" value="MBF6358320.1"/>
    <property type="molecule type" value="Genomic_DNA"/>
</dbReference>
<comment type="caution">
    <text evidence="1">The sequence shown here is derived from an EMBL/GenBank/DDBJ whole genome shotgun (WGS) entry which is preliminary data.</text>
</comment>
<dbReference type="Proteomes" id="UP000707731">
    <property type="component" value="Unassembled WGS sequence"/>
</dbReference>
<protein>
    <submittedName>
        <fullName evidence="1">Uncharacterized protein</fullName>
    </submittedName>
</protein>
<accession>A0ABS0DIN7</accession>
<sequence length="89" mass="9442">MASTETTAGVRFFQLHRDRDVTGFSGVGVVADGVVWPDGTVSMRWRGPVRTTVEAACLEDIRSIHGHDGATRIVSADLDVDGGAVWTAA</sequence>
<name>A0ABS0DIN7_9NOCA</name>
<gene>
    <name evidence="1" type="ORF">IU449_27865</name>
</gene>
<evidence type="ECO:0000313" key="2">
    <source>
        <dbReference type="Proteomes" id="UP000707731"/>
    </source>
</evidence>
<evidence type="ECO:0000313" key="1">
    <source>
        <dbReference type="EMBL" id="MBF6358320.1"/>
    </source>
</evidence>
<organism evidence="1 2">
    <name type="scientific">Nocardia higoensis</name>
    <dbReference type="NCBI Taxonomy" id="228599"/>
    <lineage>
        <taxon>Bacteria</taxon>
        <taxon>Bacillati</taxon>
        <taxon>Actinomycetota</taxon>
        <taxon>Actinomycetes</taxon>
        <taxon>Mycobacteriales</taxon>
        <taxon>Nocardiaceae</taxon>
        <taxon>Nocardia</taxon>
    </lineage>
</organism>
<keyword evidence="2" id="KW-1185">Reference proteome</keyword>
<dbReference type="RefSeq" id="WP_195005152.1">
    <property type="nucleotide sequence ID" value="NZ_JADLQN010000012.1"/>
</dbReference>
<proteinExistence type="predicted"/>
<reference evidence="1 2" key="1">
    <citation type="submission" date="2020-10" db="EMBL/GenBank/DDBJ databases">
        <title>Identification of Nocardia species via Next-generation sequencing and recognition of intraspecies genetic diversity.</title>
        <authorList>
            <person name="Li P."/>
            <person name="Li P."/>
            <person name="Lu B."/>
        </authorList>
    </citation>
    <scope>NUCLEOTIDE SEQUENCE [LARGE SCALE GENOMIC DNA]</scope>
    <source>
        <strain evidence="1 2">BJ06-0143</strain>
    </source>
</reference>